<comment type="caution">
    <text evidence="1">The sequence shown here is derived from an EMBL/GenBank/DDBJ whole genome shotgun (WGS) entry which is preliminary data.</text>
</comment>
<dbReference type="EMBL" id="BKCJ011334722">
    <property type="protein sequence ID" value="GFD22130.1"/>
    <property type="molecule type" value="Genomic_DNA"/>
</dbReference>
<dbReference type="AlphaFoldDB" id="A0A699UHQ0"/>
<accession>A0A699UHQ0</accession>
<reference evidence="1" key="1">
    <citation type="journal article" date="2019" name="Sci. Rep.">
        <title>Draft genome of Tanacetum cinerariifolium, the natural source of mosquito coil.</title>
        <authorList>
            <person name="Yamashiro T."/>
            <person name="Shiraishi A."/>
            <person name="Satake H."/>
            <person name="Nakayama K."/>
        </authorList>
    </citation>
    <scope>NUCLEOTIDE SEQUENCE</scope>
</reference>
<sequence>IRCPTDESICYRCTSDVQRMSRYAIVTHQMSNVGVDMLSLYIRCPTVGYVVSSGGGGGFEGGCAGGGGG</sequence>
<evidence type="ECO:0000313" key="1">
    <source>
        <dbReference type="EMBL" id="GFD22130.1"/>
    </source>
</evidence>
<protein>
    <submittedName>
        <fullName evidence="1">Uncharacterized protein</fullName>
    </submittedName>
</protein>
<feature type="non-terminal residue" evidence="1">
    <location>
        <position position="1"/>
    </location>
</feature>
<organism evidence="1">
    <name type="scientific">Tanacetum cinerariifolium</name>
    <name type="common">Dalmatian daisy</name>
    <name type="synonym">Chrysanthemum cinerariifolium</name>
    <dbReference type="NCBI Taxonomy" id="118510"/>
    <lineage>
        <taxon>Eukaryota</taxon>
        <taxon>Viridiplantae</taxon>
        <taxon>Streptophyta</taxon>
        <taxon>Embryophyta</taxon>
        <taxon>Tracheophyta</taxon>
        <taxon>Spermatophyta</taxon>
        <taxon>Magnoliopsida</taxon>
        <taxon>eudicotyledons</taxon>
        <taxon>Gunneridae</taxon>
        <taxon>Pentapetalae</taxon>
        <taxon>asterids</taxon>
        <taxon>campanulids</taxon>
        <taxon>Asterales</taxon>
        <taxon>Asteraceae</taxon>
        <taxon>Asteroideae</taxon>
        <taxon>Anthemideae</taxon>
        <taxon>Anthemidinae</taxon>
        <taxon>Tanacetum</taxon>
    </lineage>
</organism>
<proteinExistence type="predicted"/>
<gene>
    <name evidence="1" type="ORF">Tci_894099</name>
</gene>
<name>A0A699UHQ0_TANCI</name>